<gene>
    <name evidence="2" type="ORF">K7X08_020182</name>
</gene>
<dbReference type="InterPro" id="IPR051596">
    <property type="entry name" value="Caulimoviridae_Movement"/>
</dbReference>
<evidence type="ECO:0000259" key="1">
    <source>
        <dbReference type="Pfam" id="PF24496"/>
    </source>
</evidence>
<protein>
    <recommendedName>
        <fullName evidence="1">DUF7588 domain-containing protein</fullName>
    </recommendedName>
</protein>
<comment type="caution">
    <text evidence="2">The sequence shown here is derived from an EMBL/GenBank/DDBJ whole genome shotgun (WGS) entry which is preliminary data.</text>
</comment>
<feature type="domain" description="DUF7588" evidence="1">
    <location>
        <begin position="440"/>
        <end position="492"/>
    </location>
</feature>
<sequence length="551" mass="63380">MRPPFQLRPKERMKNPFIPDRATNPALAVAYENRYTVLGTLPNITGATQPEKSTAAPFKASSSRVQTKECYKMKPPESYSQAVKPDTPVKKETIQIATSPQPPKWEFIVHQALPIMALDKQYENFKVQDLVKPCFTNYQYVDSQDPLKTRRLENDEEALELLDTASSSGEPSNGDMLAPRVQVAVKPLYRLGLDTPICLLLRDARMLNFEDSLLGVLQSNLARGPVYFNCYPNFSVDIQDENILDTLTLNIKTKNMNNKINTKEIAVIYRVYYRLMKTTLAPKAKLMSNKGVTMLMEANQEHINVFVPRMLRWDETLTKDEWRFDAITPQKVEPEKSKIQEIVQHQDGSVNLKFLRSSSGNSSKIFSIDRASSSKTREEDYDEEALIKELEHKIKGVDFSTPIPKVHYNTVVNPGSPTPSDLRGSLGMIKRNSNFKINSELLKNQWEDLENAIRRSWYVETYPEENRLAFKKTWIADMKRLHCNIEFFRWFQVSGQLGDKPDSLKTLVNKWYTSTRTITSQGADVNRLSRHVNLKNYYPRASVPDMQFEED</sequence>
<reference evidence="3" key="1">
    <citation type="journal article" date="2023" name="Proc. Natl. Acad. Sci. U.S.A.">
        <title>Genomic and structural basis for evolution of tropane alkaloid biosynthesis.</title>
        <authorList>
            <person name="Wanga Y.-J."/>
            <person name="Taina T."/>
            <person name="Yua J.-Y."/>
            <person name="Lia J."/>
            <person name="Xua B."/>
            <person name="Chenc J."/>
            <person name="D'Auriad J.C."/>
            <person name="Huanga J.-P."/>
            <person name="Huanga S.-X."/>
        </authorList>
    </citation>
    <scope>NUCLEOTIDE SEQUENCE [LARGE SCALE GENOMIC DNA]</scope>
    <source>
        <strain evidence="3">cv. KIB-2019</strain>
    </source>
</reference>
<accession>A0A9Q1RER1</accession>
<proteinExistence type="predicted"/>
<dbReference type="Pfam" id="PF24496">
    <property type="entry name" value="DUF7588"/>
    <property type="match status" value="1"/>
</dbReference>
<dbReference type="InterPro" id="IPR028919">
    <property type="entry name" value="Viral_movement"/>
</dbReference>
<dbReference type="OrthoDB" id="1364490at2759"/>
<dbReference type="Proteomes" id="UP001152561">
    <property type="component" value="Unassembled WGS sequence"/>
</dbReference>
<dbReference type="AlphaFoldDB" id="A0A9Q1RER1"/>
<keyword evidence="3" id="KW-1185">Reference proteome</keyword>
<evidence type="ECO:0000313" key="2">
    <source>
        <dbReference type="EMBL" id="KAJ8552789.1"/>
    </source>
</evidence>
<dbReference type="PANTHER" id="PTHR47599:SF4">
    <property type="entry name" value="POLYPROTEIN"/>
    <property type="match status" value="1"/>
</dbReference>
<dbReference type="InterPro" id="IPR056010">
    <property type="entry name" value="DUF7588"/>
</dbReference>
<evidence type="ECO:0000313" key="3">
    <source>
        <dbReference type="Proteomes" id="UP001152561"/>
    </source>
</evidence>
<dbReference type="PANTHER" id="PTHR47599">
    <property type="entry name" value="CELL-TO-CELL MOVEMENT PROTEIN"/>
    <property type="match status" value="1"/>
</dbReference>
<dbReference type="EMBL" id="JAJAGQ010000009">
    <property type="protein sequence ID" value="KAJ8552789.1"/>
    <property type="molecule type" value="Genomic_DNA"/>
</dbReference>
<organism evidence="2 3">
    <name type="scientific">Anisodus acutangulus</name>
    <dbReference type="NCBI Taxonomy" id="402998"/>
    <lineage>
        <taxon>Eukaryota</taxon>
        <taxon>Viridiplantae</taxon>
        <taxon>Streptophyta</taxon>
        <taxon>Embryophyta</taxon>
        <taxon>Tracheophyta</taxon>
        <taxon>Spermatophyta</taxon>
        <taxon>Magnoliopsida</taxon>
        <taxon>eudicotyledons</taxon>
        <taxon>Gunneridae</taxon>
        <taxon>Pentapetalae</taxon>
        <taxon>asterids</taxon>
        <taxon>lamiids</taxon>
        <taxon>Solanales</taxon>
        <taxon>Solanaceae</taxon>
        <taxon>Solanoideae</taxon>
        <taxon>Hyoscyameae</taxon>
        <taxon>Anisodus</taxon>
    </lineage>
</organism>
<name>A0A9Q1RER1_9SOLA</name>
<dbReference type="Pfam" id="PF01107">
    <property type="entry name" value="MP"/>
    <property type="match status" value="1"/>
</dbReference>